<dbReference type="Gene3D" id="3.40.970.10">
    <property type="entry name" value="Ribonuclease H1, N-terminal domain"/>
    <property type="match status" value="1"/>
</dbReference>
<keyword evidence="2" id="KW-0611">Plant defense</keyword>
<dbReference type="GO" id="GO:0004523">
    <property type="term" value="F:RNA-DNA hybrid ribonuclease activity"/>
    <property type="evidence" value="ECO:0007669"/>
    <property type="project" value="InterPro"/>
</dbReference>
<reference evidence="9 10" key="1">
    <citation type="submission" date="2022-03" db="EMBL/GenBank/DDBJ databases">
        <authorList>
            <person name="Nunn A."/>
            <person name="Chopra R."/>
            <person name="Nunn A."/>
            <person name="Contreras Garrido A."/>
        </authorList>
    </citation>
    <scope>NUCLEOTIDE SEQUENCE [LARGE SCALE GENOMIC DNA]</scope>
</reference>
<dbReference type="CDD" id="cd09279">
    <property type="entry name" value="RNase_HI_like"/>
    <property type="match status" value="1"/>
</dbReference>
<dbReference type="FunFam" id="3.30.420.10:FF:000076">
    <property type="entry name" value="RBR-type E3 ubiquitin transferase"/>
    <property type="match status" value="1"/>
</dbReference>
<feature type="binding site" description="axial binding residue" evidence="6">
    <location>
        <position position="315"/>
    </location>
    <ligand>
        <name>heme b</name>
        <dbReference type="ChEBI" id="CHEBI:60344"/>
    </ligand>
    <ligandPart>
        <name>Fe</name>
        <dbReference type="ChEBI" id="CHEBI:18248"/>
    </ligandPart>
</feature>
<dbReference type="PROSITE" id="PS50879">
    <property type="entry name" value="RNASE_H_1"/>
    <property type="match status" value="1"/>
</dbReference>
<dbReference type="InterPro" id="IPR010255">
    <property type="entry name" value="Haem_peroxidase_sf"/>
</dbReference>
<dbReference type="GO" id="GO:0006979">
    <property type="term" value="P:response to oxidative stress"/>
    <property type="evidence" value="ECO:0007669"/>
    <property type="project" value="InterPro"/>
</dbReference>
<dbReference type="InterPro" id="IPR019791">
    <property type="entry name" value="Haem_peroxidase_animal"/>
</dbReference>
<dbReference type="EMBL" id="OU466859">
    <property type="protein sequence ID" value="CAH2055361.1"/>
    <property type="molecule type" value="Genomic_DNA"/>
</dbReference>
<proteinExistence type="predicted"/>
<dbReference type="Gene3D" id="3.30.420.10">
    <property type="entry name" value="Ribonuclease H-like superfamily/Ribonuclease H"/>
    <property type="match status" value="1"/>
</dbReference>
<evidence type="ECO:0000256" key="2">
    <source>
        <dbReference type="ARBA" id="ARBA00022821"/>
    </source>
</evidence>
<evidence type="ECO:0000256" key="7">
    <source>
        <dbReference type="SAM" id="MobiDB-lite"/>
    </source>
</evidence>
<dbReference type="GO" id="GO:0016702">
    <property type="term" value="F:oxidoreductase activity, acting on single donors with incorporation of molecular oxygen, incorporation of two atoms of oxygen"/>
    <property type="evidence" value="ECO:0007669"/>
    <property type="project" value="TreeGrafter"/>
</dbReference>
<feature type="compositionally biased region" description="Low complexity" evidence="7">
    <location>
        <begin position="664"/>
        <end position="678"/>
    </location>
</feature>
<accession>A0AAU9RZV0</accession>
<dbReference type="Pfam" id="PF13456">
    <property type="entry name" value="RVT_3"/>
    <property type="match status" value="1"/>
</dbReference>
<dbReference type="PANTHER" id="PTHR11903:SF11">
    <property type="entry name" value="ALPHA-DIOXYGENASE 1"/>
    <property type="match status" value="1"/>
</dbReference>
<keyword evidence="4" id="KW-0560">Oxidoreductase</keyword>
<evidence type="ECO:0000256" key="3">
    <source>
        <dbReference type="ARBA" id="ARBA00022964"/>
    </source>
</evidence>
<keyword evidence="5 6" id="KW-0408">Iron</keyword>
<dbReference type="InterPro" id="IPR012337">
    <property type="entry name" value="RNaseH-like_sf"/>
</dbReference>
<dbReference type="InterPro" id="IPR037056">
    <property type="entry name" value="RNase_H1_N_sf"/>
</dbReference>
<gene>
    <name evidence="9" type="ORF">TAV2_LOCUS9142</name>
</gene>
<feature type="compositionally biased region" description="Polar residues" evidence="7">
    <location>
        <begin position="650"/>
        <end position="662"/>
    </location>
</feature>
<keyword evidence="3" id="KW-0223">Dioxygenase</keyword>
<dbReference type="Gene3D" id="1.10.640.10">
    <property type="entry name" value="Haem peroxidase domain superfamily, animal type"/>
    <property type="match status" value="2"/>
</dbReference>
<dbReference type="SUPFAM" id="SSF53098">
    <property type="entry name" value="Ribonuclease H-like"/>
    <property type="match status" value="1"/>
</dbReference>
<dbReference type="GO" id="GO:0020037">
    <property type="term" value="F:heme binding"/>
    <property type="evidence" value="ECO:0007669"/>
    <property type="project" value="InterPro"/>
</dbReference>
<protein>
    <recommendedName>
        <fullName evidence="8">RNase H type-1 domain-containing protein</fullName>
    </recommendedName>
</protein>
<keyword evidence="10" id="KW-1185">Reference proteome</keyword>
<dbReference type="GO" id="GO:0004601">
    <property type="term" value="F:peroxidase activity"/>
    <property type="evidence" value="ECO:0007669"/>
    <property type="project" value="InterPro"/>
</dbReference>
<evidence type="ECO:0000256" key="4">
    <source>
        <dbReference type="ARBA" id="ARBA00023002"/>
    </source>
</evidence>
<evidence type="ECO:0000259" key="8">
    <source>
        <dbReference type="PROSITE" id="PS50879"/>
    </source>
</evidence>
<dbReference type="GO" id="GO:0006952">
    <property type="term" value="P:defense response"/>
    <property type="evidence" value="ECO:0007669"/>
    <property type="project" value="UniProtKB-KW"/>
</dbReference>
<dbReference type="GO" id="GO:0006631">
    <property type="term" value="P:fatty acid metabolic process"/>
    <property type="evidence" value="ECO:0007669"/>
    <property type="project" value="UniProtKB-ARBA"/>
</dbReference>
<dbReference type="InterPro" id="IPR002156">
    <property type="entry name" value="RNaseH_domain"/>
</dbReference>
<evidence type="ECO:0000256" key="5">
    <source>
        <dbReference type="ARBA" id="ARBA00023004"/>
    </source>
</evidence>
<dbReference type="InterPro" id="IPR036397">
    <property type="entry name" value="RNaseH_sf"/>
</dbReference>
<evidence type="ECO:0000313" key="10">
    <source>
        <dbReference type="Proteomes" id="UP000836841"/>
    </source>
</evidence>
<name>A0AAU9RZV0_THLAR</name>
<keyword evidence="1 6" id="KW-0479">Metal-binding</keyword>
<dbReference type="InterPro" id="IPR037120">
    <property type="entry name" value="Haem_peroxidase_sf_animal"/>
</dbReference>
<dbReference type="InterPro" id="IPR050783">
    <property type="entry name" value="Oxylipin_biosynth_metab"/>
</dbReference>
<dbReference type="Proteomes" id="UP000836841">
    <property type="component" value="Chromosome 3"/>
</dbReference>
<dbReference type="PANTHER" id="PTHR11903">
    <property type="entry name" value="PROSTAGLANDIN G/H SYNTHASE"/>
    <property type="match status" value="1"/>
</dbReference>
<dbReference type="PROSITE" id="PS50292">
    <property type="entry name" value="PEROXIDASE_3"/>
    <property type="match status" value="1"/>
</dbReference>
<dbReference type="GO" id="GO:0003676">
    <property type="term" value="F:nucleic acid binding"/>
    <property type="evidence" value="ECO:0007669"/>
    <property type="project" value="InterPro"/>
</dbReference>
<feature type="region of interest" description="Disordered" evidence="7">
    <location>
        <begin position="650"/>
        <end position="678"/>
    </location>
</feature>
<feature type="domain" description="RNase H type-1" evidence="8">
    <location>
        <begin position="698"/>
        <end position="829"/>
    </location>
</feature>
<evidence type="ECO:0000256" key="1">
    <source>
        <dbReference type="ARBA" id="ARBA00022723"/>
    </source>
</evidence>
<dbReference type="Pfam" id="PF03098">
    <property type="entry name" value="An_peroxidase"/>
    <property type="match status" value="2"/>
</dbReference>
<keyword evidence="6" id="KW-0349">Heme</keyword>
<evidence type="ECO:0000256" key="6">
    <source>
        <dbReference type="PIRSR" id="PIRSR619791-2"/>
    </source>
</evidence>
<organism evidence="9 10">
    <name type="scientific">Thlaspi arvense</name>
    <name type="common">Field penny-cress</name>
    <dbReference type="NCBI Taxonomy" id="13288"/>
    <lineage>
        <taxon>Eukaryota</taxon>
        <taxon>Viridiplantae</taxon>
        <taxon>Streptophyta</taxon>
        <taxon>Embryophyta</taxon>
        <taxon>Tracheophyta</taxon>
        <taxon>Spermatophyta</taxon>
        <taxon>Magnoliopsida</taxon>
        <taxon>eudicotyledons</taxon>
        <taxon>Gunneridae</taxon>
        <taxon>Pentapetalae</taxon>
        <taxon>rosids</taxon>
        <taxon>malvids</taxon>
        <taxon>Brassicales</taxon>
        <taxon>Brassicaceae</taxon>
        <taxon>Thlaspideae</taxon>
        <taxon>Thlaspi</taxon>
    </lineage>
</organism>
<dbReference type="SUPFAM" id="SSF48113">
    <property type="entry name" value="Heme-dependent peroxidases"/>
    <property type="match status" value="1"/>
</dbReference>
<dbReference type="AlphaFoldDB" id="A0AAU9RZV0"/>
<evidence type="ECO:0000313" key="9">
    <source>
        <dbReference type="EMBL" id="CAH2055361.1"/>
    </source>
</evidence>
<dbReference type="GO" id="GO:0046872">
    <property type="term" value="F:metal ion binding"/>
    <property type="evidence" value="ECO:0007669"/>
    <property type="project" value="UniProtKB-KW"/>
</dbReference>
<sequence>MKIVHAVDKMVPWHKLPVILGMAYLGLRRHLHQEYNLINVGQTPVGTRFNPADYPYRTADGKFTDPFNEGVGSQNSFIGRNGPPVDQKIKLLKPDPMVVATKLLARKKFIDTGKQFNMIAASWIQFMIHDWVDHLEETDQIELAAPKEVASECPLSSFRFFKTKEAPTGFFEIKTEYHKTDSSVVYGSNSKALERVRSYKDGKLKISEETGLLLQDKDGLAISGDIRNSWVGVSALQALFIKEHNAVCDALKEEYDDLEDEDLYRHARLVTSAVIAKIHTIDWTVELLKTDTLLAGMRANWYGVLGKKFKDSFGHVGNSILGGVVGEETMSQIGFTKLMVSMGHQASGALELMNYPVWLRDLVPQDSNGYDRPDRIDLAALEIYRDRERNVARYNDFRRAMFMIPIKKWEDLTDDKEAIEALDDVYGDDVDELDLLVGLMAEKKIKGFAISETAFNIFLLMATRRLEADRFFTSDFNETTYTKKGLKWVNATESLKDVIDRHYPEMTETWMNSESAFSVWDSPPLTKNPIPLYLRTYLKLKRQAVYFYDTERQIWDCRFMDYGMEDKRDAFYVVRKGDIVGVYRSLSECQEQAGSSVSDPAMSVYKGYGWPKGAQDFISSFGIKNALFSINASHVKDDVFGKLIPCPLQQPSSSHGGTSQPKRLQGMGSDGSGLLSSSPPQKYLKVESGAVPRAIPSNNDSCTIEFDGASKGNPGKAGAGAVLRASDKSVLFYLREGVGIATNNVAEYRALILGLRCALQKGFRNVRVQGDSMLVCMQVQDAWKTKHPKMAELCKQAKDLKRQFKSFHIEHIDREFNADADSQANQAIILADGQTKEFAGG</sequence>